<evidence type="ECO:0000313" key="3">
    <source>
        <dbReference type="Proteomes" id="UP001501637"/>
    </source>
</evidence>
<organism evidence="2 3">
    <name type="scientific">Streptomyces rectiviolaceus</name>
    <dbReference type="NCBI Taxonomy" id="332591"/>
    <lineage>
        <taxon>Bacteria</taxon>
        <taxon>Bacillati</taxon>
        <taxon>Actinomycetota</taxon>
        <taxon>Actinomycetes</taxon>
        <taxon>Kitasatosporales</taxon>
        <taxon>Streptomycetaceae</taxon>
        <taxon>Streptomyces</taxon>
    </lineage>
</organism>
<reference evidence="3" key="1">
    <citation type="journal article" date="2019" name="Int. J. Syst. Evol. Microbiol.">
        <title>The Global Catalogue of Microorganisms (GCM) 10K type strain sequencing project: providing services to taxonomists for standard genome sequencing and annotation.</title>
        <authorList>
            <consortium name="The Broad Institute Genomics Platform"/>
            <consortium name="The Broad Institute Genome Sequencing Center for Infectious Disease"/>
            <person name="Wu L."/>
            <person name="Ma J."/>
        </authorList>
    </citation>
    <scope>NUCLEOTIDE SEQUENCE [LARGE SCALE GENOMIC DNA]</scope>
    <source>
        <strain evidence="3">JCM 9092</strain>
    </source>
</reference>
<name>A0ABP6NN45_9ACTN</name>
<dbReference type="InterPro" id="IPR011528">
    <property type="entry name" value="NERD"/>
</dbReference>
<evidence type="ECO:0000313" key="2">
    <source>
        <dbReference type="EMBL" id="GAA3153484.1"/>
    </source>
</evidence>
<dbReference type="RefSeq" id="WP_344530880.1">
    <property type="nucleotide sequence ID" value="NZ_BAAAUG010000241.1"/>
</dbReference>
<gene>
    <name evidence="2" type="ORF">GCM10010449_84060</name>
</gene>
<accession>A0ABP6NN45</accession>
<dbReference type="Pfam" id="PF08378">
    <property type="entry name" value="NERD"/>
    <property type="match status" value="1"/>
</dbReference>
<protein>
    <recommendedName>
        <fullName evidence="1">NERD domain-containing protein</fullName>
    </recommendedName>
</protein>
<dbReference type="Proteomes" id="UP001501637">
    <property type="component" value="Unassembled WGS sequence"/>
</dbReference>
<proteinExistence type="predicted"/>
<keyword evidence="3" id="KW-1185">Reference proteome</keyword>
<sequence length="214" mass="23312">MTYGNSASRQAQAIRAHARRGVWRRVTAWAGVNAEARRADVQAGAWVQGGQGEAATVGLVAPLAASGWHIRHDVRPPWGRGNYDHVLISPDGRAVLVIDSKQWRRNWPTTLKGGRVHCGLEDRHDQVEKAVKHAGQVQELLRMPDVDVLPLLVVHGSLVVGGHLAVRVPGLPAPVYVLASDWLVSTLSAVPFDAAPWRAGEVAARVDQVLRPYR</sequence>
<feature type="domain" description="NERD" evidence="1">
    <location>
        <begin position="49"/>
        <end position="154"/>
    </location>
</feature>
<comment type="caution">
    <text evidence="2">The sequence shown here is derived from an EMBL/GenBank/DDBJ whole genome shotgun (WGS) entry which is preliminary data.</text>
</comment>
<dbReference type="EMBL" id="BAAAUG010000241">
    <property type="protein sequence ID" value="GAA3153484.1"/>
    <property type="molecule type" value="Genomic_DNA"/>
</dbReference>
<evidence type="ECO:0000259" key="1">
    <source>
        <dbReference type="Pfam" id="PF08378"/>
    </source>
</evidence>